<dbReference type="EMBL" id="KB908581">
    <property type="protein sequence ID" value="EOA87580.1"/>
    <property type="molecule type" value="Genomic_DNA"/>
</dbReference>
<evidence type="ECO:0000313" key="2">
    <source>
        <dbReference type="Proteomes" id="UP000016935"/>
    </source>
</evidence>
<gene>
    <name evidence="1" type="ORF">SETTUDRAFT_39365</name>
</gene>
<reference evidence="1 2" key="2">
    <citation type="journal article" date="2013" name="PLoS Genet.">
        <title>Comparative genome structure, secondary metabolite, and effector coding capacity across Cochliobolus pathogens.</title>
        <authorList>
            <person name="Condon B.J."/>
            <person name="Leng Y."/>
            <person name="Wu D."/>
            <person name="Bushley K.E."/>
            <person name="Ohm R.A."/>
            <person name="Otillar R."/>
            <person name="Martin J."/>
            <person name="Schackwitz W."/>
            <person name="Grimwood J."/>
            <person name="MohdZainudin N."/>
            <person name="Xue C."/>
            <person name="Wang R."/>
            <person name="Manning V.A."/>
            <person name="Dhillon B."/>
            <person name="Tu Z.J."/>
            <person name="Steffenson B.J."/>
            <person name="Salamov A."/>
            <person name="Sun H."/>
            <person name="Lowry S."/>
            <person name="LaButti K."/>
            <person name="Han J."/>
            <person name="Copeland A."/>
            <person name="Lindquist E."/>
            <person name="Barry K."/>
            <person name="Schmutz J."/>
            <person name="Baker S.E."/>
            <person name="Ciuffetti L.M."/>
            <person name="Grigoriev I.V."/>
            <person name="Zhong S."/>
            <person name="Turgeon B.G."/>
        </authorList>
    </citation>
    <scope>NUCLEOTIDE SEQUENCE [LARGE SCALE GENOMIC DNA]</scope>
    <source>
        <strain evidence="2">28A</strain>
    </source>
</reference>
<dbReference type="HOGENOM" id="CLU_1907983_0_0_1"/>
<dbReference type="Proteomes" id="UP000016935">
    <property type="component" value="Unassembled WGS sequence"/>
</dbReference>
<proteinExistence type="predicted"/>
<keyword evidence="2" id="KW-1185">Reference proteome</keyword>
<protein>
    <submittedName>
        <fullName evidence="1">Uncharacterized protein</fullName>
    </submittedName>
</protein>
<dbReference type="AlphaFoldDB" id="R0IRT6"/>
<name>R0IRT6_EXST2</name>
<organism evidence="1 2">
    <name type="scientific">Exserohilum turcicum (strain 28A)</name>
    <name type="common">Northern leaf blight fungus</name>
    <name type="synonym">Setosphaeria turcica</name>
    <dbReference type="NCBI Taxonomy" id="671987"/>
    <lineage>
        <taxon>Eukaryota</taxon>
        <taxon>Fungi</taxon>
        <taxon>Dikarya</taxon>
        <taxon>Ascomycota</taxon>
        <taxon>Pezizomycotina</taxon>
        <taxon>Dothideomycetes</taxon>
        <taxon>Pleosporomycetidae</taxon>
        <taxon>Pleosporales</taxon>
        <taxon>Pleosporineae</taxon>
        <taxon>Pleosporaceae</taxon>
        <taxon>Exserohilum</taxon>
    </lineage>
</organism>
<accession>R0IRT6</accession>
<reference evidence="1 2" key="1">
    <citation type="journal article" date="2012" name="PLoS Pathog.">
        <title>Diverse lifestyles and strategies of plant pathogenesis encoded in the genomes of eighteen Dothideomycetes fungi.</title>
        <authorList>
            <person name="Ohm R.A."/>
            <person name="Feau N."/>
            <person name="Henrissat B."/>
            <person name="Schoch C.L."/>
            <person name="Horwitz B.A."/>
            <person name="Barry K.W."/>
            <person name="Condon B.J."/>
            <person name="Copeland A.C."/>
            <person name="Dhillon B."/>
            <person name="Glaser F."/>
            <person name="Hesse C.N."/>
            <person name="Kosti I."/>
            <person name="LaButti K."/>
            <person name="Lindquist E.A."/>
            <person name="Lucas S."/>
            <person name="Salamov A.A."/>
            <person name="Bradshaw R.E."/>
            <person name="Ciuffetti L."/>
            <person name="Hamelin R.C."/>
            <person name="Kema G.H.J."/>
            <person name="Lawrence C."/>
            <person name="Scott J.A."/>
            <person name="Spatafora J.W."/>
            <person name="Turgeon B.G."/>
            <person name="de Wit P.J.G.M."/>
            <person name="Zhong S."/>
            <person name="Goodwin S.B."/>
            <person name="Grigoriev I.V."/>
        </authorList>
    </citation>
    <scope>NUCLEOTIDE SEQUENCE [LARGE SCALE GENOMIC DNA]</scope>
    <source>
        <strain evidence="2">28A</strain>
    </source>
</reference>
<dbReference type="RefSeq" id="XP_008024728.1">
    <property type="nucleotide sequence ID" value="XM_008026537.1"/>
</dbReference>
<dbReference type="GeneID" id="19404466"/>
<sequence>MALAMYLLTHLDPYALYSTPYLHGMPAAIRTTTYYSRANIAETLSAICSPGIPQLVHHLPPHMPICALLSPYKSTCALFDSQTEGLLDALPSRPYAYIGPFYTPIHEPFQTSGPVAETLFEDLQQRHHGGISA</sequence>
<evidence type="ECO:0000313" key="1">
    <source>
        <dbReference type="EMBL" id="EOA87580.1"/>
    </source>
</evidence>